<reference evidence="3 4" key="1">
    <citation type="submission" date="2019-11" db="EMBL/GenBank/DDBJ databases">
        <title>Spirosoma endbachense sp. nov., isolated from a natural salt meadow.</title>
        <authorList>
            <person name="Rojas J."/>
            <person name="Ambika Manirajan B."/>
            <person name="Ratering S."/>
            <person name="Suarez C."/>
            <person name="Geissler-Plaum R."/>
            <person name="Schnell S."/>
        </authorList>
    </citation>
    <scope>NUCLEOTIDE SEQUENCE [LARGE SCALE GENOMIC DNA]</scope>
    <source>
        <strain evidence="3 4">I-24</strain>
    </source>
</reference>
<evidence type="ECO:0000313" key="3">
    <source>
        <dbReference type="EMBL" id="QHV98158.1"/>
    </source>
</evidence>
<sequence length="159" mass="17598">MKRNQLFFIPFLLFFVGSMACKTDIPMAEDKPIRLDSTGNNNSSNRLRIQVGSYTFTATLLNNATVTAFKTRLPITLSMNELNRNEKYAELPAPLPTNAANPRAIQTGDLMLYGSTTLVLFYEPFQTTYSYTKLGHVDNSEGLATAPGSGNVTVTFELE</sequence>
<evidence type="ECO:0000256" key="1">
    <source>
        <dbReference type="SAM" id="SignalP"/>
    </source>
</evidence>
<evidence type="ECO:0000313" key="4">
    <source>
        <dbReference type="Proteomes" id="UP000464577"/>
    </source>
</evidence>
<dbReference type="InterPro" id="IPR041183">
    <property type="entry name" value="Cyclophilin-like"/>
</dbReference>
<dbReference type="AlphaFoldDB" id="A0A6P1W0P4"/>
<accession>A0A6P1W0P4</accession>
<protein>
    <recommendedName>
        <fullName evidence="2">Cyclophilin-like domain-containing protein</fullName>
    </recommendedName>
</protein>
<dbReference type="SUPFAM" id="SSF50891">
    <property type="entry name" value="Cyclophilin-like"/>
    <property type="match status" value="1"/>
</dbReference>
<feature type="signal peptide" evidence="1">
    <location>
        <begin position="1"/>
        <end position="20"/>
    </location>
</feature>
<keyword evidence="1" id="KW-0732">Signal</keyword>
<dbReference type="KEGG" id="senf:GJR95_25530"/>
<dbReference type="EMBL" id="CP045997">
    <property type="protein sequence ID" value="QHV98158.1"/>
    <property type="molecule type" value="Genomic_DNA"/>
</dbReference>
<evidence type="ECO:0000259" key="2">
    <source>
        <dbReference type="Pfam" id="PF18050"/>
    </source>
</evidence>
<dbReference type="RefSeq" id="WP_162388570.1">
    <property type="nucleotide sequence ID" value="NZ_CP045997.1"/>
</dbReference>
<proteinExistence type="predicted"/>
<gene>
    <name evidence="3" type="ORF">GJR95_25530</name>
</gene>
<dbReference type="Gene3D" id="2.40.100.20">
    <property type="match status" value="1"/>
</dbReference>
<feature type="chain" id="PRO_5026852968" description="Cyclophilin-like domain-containing protein" evidence="1">
    <location>
        <begin position="21"/>
        <end position="159"/>
    </location>
</feature>
<dbReference type="PROSITE" id="PS51257">
    <property type="entry name" value="PROKAR_LIPOPROTEIN"/>
    <property type="match status" value="1"/>
</dbReference>
<keyword evidence="4" id="KW-1185">Reference proteome</keyword>
<dbReference type="InterPro" id="IPR029000">
    <property type="entry name" value="Cyclophilin-like_dom_sf"/>
</dbReference>
<dbReference type="Pfam" id="PF18050">
    <property type="entry name" value="Cyclophil_like2"/>
    <property type="match status" value="1"/>
</dbReference>
<dbReference type="Proteomes" id="UP000464577">
    <property type="component" value="Chromosome"/>
</dbReference>
<organism evidence="3 4">
    <name type="scientific">Spirosoma endbachense</name>
    <dbReference type="NCBI Taxonomy" id="2666025"/>
    <lineage>
        <taxon>Bacteria</taxon>
        <taxon>Pseudomonadati</taxon>
        <taxon>Bacteroidota</taxon>
        <taxon>Cytophagia</taxon>
        <taxon>Cytophagales</taxon>
        <taxon>Cytophagaceae</taxon>
        <taxon>Spirosoma</taxon>
    </lineage>
</organism>
<name>A0A6P1W0P4_9BACT</name>
<feature type="domain" description="Cyclophilin-like" evidence="2">
    <location>
        <begin position="49"/>
        <end position="157"/>
    </location>
</feature>